<proteinExistence type="predicted"/>
<dbReference type="InterPro" id="IPR043128">
    <property type="entry name" value="Rev_trsase/Diguanyl_cyclase"/>
</dbReference>
<dbReference type="PROSITE" id="PS50887">
    <property type="entry name" value="GGDEF"/>
    <property type="match status" value="1"/>
</dbReference>
<evidence type="ECO:0000256" key="5">
    <source>
        <dbReference type="ARBA" id="ARBA00023136"/>
    </source>
</evidence>
<evidence type="ECO:0000256" key="6">
    <source>
        <dbReference type="SAM" id="Phobius"/>
    </source>
</evidence>
<dbReference type="InterPro" id="IPR001633">
    <property type="entry name" value="EAL_dom"/>
</dbReference>
<evidence type="ECO:0000256" key="2">
    <source>
        <dbReference type="ARBA" id="ARBA00022475"/>
    </source>
</evidence>
<evidence type="ECO:0000259" key="8">
    <source>
        <dbReference type="PROSITE" id="PS50887"/>
    </source>
</evidence>
<dbReference type="InterPro" id="IPR029787">
    <property type="entry name" value="Nucleotide_cyclase"/>
</dbReference>
<dbReference type="InterPro" id="IPR029151">
    <property type="entry name" value="Sensor-like_sf"/>
</dbReference>
<dbReference type="NCBIfam" id="TIGR00254">
    <property type="entry name" value="GGDEF"/>
    <property type="match status" value="1"/>
</dbReference>
<evidence type="ECO:0000313" key="9">
    <source>
        <dbReference type="EMBL" id="MBD7915964.1"/>
    </source>
</evidence>
<protein>
    <submittedName>
        <fullName evidence="9">EAL domain-containing protein</fullName>
    </submittedName>
</protein>
<dbReference type="CDD" id="cd01949">
    <property type="entry name" value="GGDEF"/>
    <property type="match status" value="1"/>
</dbReference>
<evidence type="ECO:0000256" key="4">
    <source>
        <dbReference type="ARBA" id="ARBA00022989"/>
    </source>
</evidence>
<comment type="caution">
    <text evidence="9">The sequence shown here is derived from an EMBL/GenBank/DDBJ whole genome shotgun (WGS) entry which is preliminary data.</text>
</comment>
<dbReference type="InterPro" id="IPR033479">
    <property type="entry name" value="dCache_1"/>
</dbReference>
<feature type="transmembrane region" description="Helical" evidence="6">
    <location>
        <begin position="292"/>
        <end position="311"/>
    </location>
</feature>
<dbReference type="PROSITE" id="PS50883">
    <property type="entry name" value="EAL"/>
    <property type="match status" value="1"/>
</dbReference>
<dbReference type="SUPFAM" id="SSF55073">
    <property type="entry name" value="Nucleotide cyclase"/>
    <property type="match status" value="1"/>
</dbReference>
<dbReference type="InterPro" id="IPR035919">
    <property type="entry name" value="EAL_sf"/>
</dbReference>
<organism evidence="9 10">
    <name type="scientific">Clostridium gallinarum</name>
    <dbReference type="NCBI Taxonomy" id="2762246"/>
    <lineage>
        <taxon>Bacteria</taxon>
        <taxon>Bacillati</taxon>
        <taxon>Bacillota</taxon>
        <taxon>Clostridia</taxon>
        <taxon>Eubacteriales</taxon>
        <taxon>Clostridiaceae</taxon>
        <taxon>Clostridium</taxon>
    </lineage>
</organism>
<keyword evidence="4 6" id="KW-1133">Transmembrane helix</keyword>
<name>A0ABR8Q6A5_9CLOT</name>
<sequence length="744" mass="86489">MIKKINRGYSLIIVFSAVLIISLYYLDKYINDKLESQLITSLNDVSNQNIKLIQNEIENKLSILSSLANDFKGYTEEELKNSVERLNSINESFNFRELSIALPNGIAYINTGKIFDVSKRDYFQESINGNRYVSDRIIDQEDKSDVNVYSVPIFNDDSSEVIGILFASYDTEYFIKLLQVSSFEGNGYSYIINSKGDIITDSNKSGKIYQENLFDLLANSSETSEDKRLNYDAVAAVKKGINNNDNKIYVEYKYNEYKKAIFEFLDVNDWWLVTVVPNEIISNRIYPIINSVHIITIFVTFSAFAAIIYIINRDKKAKENLTKVAYIDSFTGLYNKNYLKEKLNYRYLKRKDLKSALVVLNVRNFKLINELYGLETGDSLIKKIALLLKEDKKEKEIVAHNNADEFVALYFYKSKEELEKRLKNISDKIKNITYNENKMFLEVYIGICEVIDFKNGFEKLYNYASIAKNTSKRNRDNSFTYYNKQLAKNELSEKKLENEIKEGILNKEFKAWFQPKYDCNTKEIVGCEALARWYKKDGKVYFPNEFIEISESRGFIKEIDKLLFEDVCMNIKEWKRRGIKVVPVSINVSRAYLNNTEIVYDLREILNKYSISPEYIQIEITESSLVKNEEMLNKIINEMHRCGFQVSLDDFGVGYSSLNSISKLKFDTLKIDKSFVDAIGTISGNYILKYSIELGKNLGMEVLVEGVENEEQYQFLKKNNCNTIQGYYFSKPLDKNSFEKLLET</sequence>
<dbReference type="Pfam" id="PF00563">
    <property type="entry name" value="EAL"/>
    <property type="match status" value="1"/>
</dbReference>
<feature type="domain" description="EAL" evidence="7">
    <location>
        <begin position="493"/>
        <end position="744"/>
    </location>
</feature>
<dbReference type="EMBL" id="JACSQZ010000052">
    <property type="protein sequence ID" value="MBD7915964.1"/>
    <property type="molecule type" value="Genomic_DNA"/>
</dbReference>
<dbReference type="PANTHER" id="PTHR33121:SF71">
    <property type="entry name" value="OXYGEN SENSOR PROTEIN DOSP"/>
    <property type="match status" value="1"/>
</dbReference>
<evidence type="ECO:0000313" key="10">
    <source>
        <dbReference type="Proteomes" id="UP000640335"/>
    </source>
</evidence>
<dbReference type="Proteomes" id="UP000640335">
    <property type="component" value="Unassembled WGS sequence"/>
</dbReference>
<reference evidence="9 10" key="1">
    <citation type="submission" date="2020-08" db="EMBL/GenBank/DDBJ databases">
        <title>A Genomic Blueprint of the Chicken Gut Microbiome.</title>
        <authorList>
            <person name="Gilroy R."/>
            <person name="Ravi A."/>
            <person name="Getino M."/>
            <person name="Pursley I."/>
            <person name="Horton D.L."/>
            <person name="Alikhan N.-F."/>
            <person name="Baker D."/>
            <person name="Gharbi K."/>
            <person name="Hall N."/>
            <person name="Watson M."/>
            <person name="Adriaenssens E.M."/>
            <person name="Foster-Nyarko E."/>
            <person name="Jarju S."/>
            <person name="Secka A."/>
            <person name="Antonio M."/>
            <person name="Oren A."/>
            <person name="Chaudhuri R."/>
            <person name="La Ragione R.M."/>
            <person name="Hildebrand F."/>
            <person name="Pallen M.J."/>
        </authorList>
    </citation>
    <scope>NUCLEOTIDE SEQUENCE [LARGE SCALE GENOMIC DNA]</scope>
    <source>
        <strain evidence="9 10">Sa3CUN1</strain>
    </source>
</reference>
<keyword evidence="3 6" id="KW-0812">Transmembrane</keyword>
<feature type="transmembrane region" description="Helical" evidence="6">
    <location>
        <begin position="7"/>
        <end position="26"/>
    </location>
</feature>
<dbReference type="SMART" id="SM00052">
    <property type="entry name" value="EAL"/>
    <property type="match status" value="1"/>
</dbReference>
<dbReference type="InterPro" id="IPR000160">
    <property type="entry name" value="GGDEF_dom"/>
</dbReference>
<dbReference type="Gene3D" id="3.30.70.270">
    <property type="match status" value="1"/>
</dbReference>
<dbReference type="PANTHER" id="PTHR33121">
    <property type="entry name" value="CYCLIC DI-GMP PHOSPHODIESTERASE PDEF"/>
    <property type="match status" value="1"/>
</dbReference>
<dbReference type="Gene3D" id="3.30.450.20">
    <property type="entry name" value="PAS domain"/>
    <property type="match status" value="1"/>
</dbReference>
<evidence type="ECO:0000259" key="7">
    <source>
        <dbReference type="PROSITE" id="PS50883"/>
    </source>
</evidence>
<comment type="subcellular location">
    <subcellularLocation>
        <location evidence="1">Cell membrane</location>
        <topology evidence="1">Multi-pass membrane protein</topology>
    </subcellularLocation>
</comment>
<dbReference type="CDD" id="cd01948">
    <property type="entry name" value="EAL"/>
    <property type="match status" value="1"/>
</dbReference>
<dbReference type="Gene3D" id="3.20.20.450">
    <property type="entry name" value="EAL domain"/>
    <property type="match status" value="1"/>
</dbReference>
<dbReference type="Pfam" id="PF00990">
    <property type="entry name" value="GGDEF"/>
    <property type="match status" value="1"/>
</dbReference>
<dbReference type="InterPro" id="IPR050706">
    <property type="entry name" value="Cyclic-di-GMP_PDE-like"/>
</dbReference>
<dbReference type="RefSeq" id="WP_191750714.1">
    <property type="nucleotide sequence ID" value="NZ_JACSQZ010000052.1"/>
</dbReference>
<gene>
    <name evidence="9" type="ORF">H9660_12485</name>
</gene>
<dbReference type="SMART" id="SM00267">
    <property type="entry name" value="GGDEF"/>
    <property type="match status" value="1"/>
</dbReference>
<dbReference type="Pfam" id="PF02743">
    <property type="entry name" value="dCache_1"/>
    <property type="match status" value="1"/>
</dbReference>
<evidence type="ECO:0000256" key="3">
    <source>
        <dbReference type="ARBA" id="ARBA00022692"/>
    </source>
</evidence>
<keyword evidence="2" id="KW-1003">Cell membrane</keyword>
<keyword evidence="5 6" id="KW-0472">Membrane</keyword>
<keyword evidence="10" id="KW-1185">Reference proteome</keyword>
<dbReference type="SUPFAM" id="SSF141868">
    <property type="entry name" value="EAL domain-like"/>
    <property type="match status" value="1"/>
</dbReference>
<feature type="domain" description="GGDEF" evidence="8">
    <location>
        <begin position="353"/>
        <end position="484"/>
    </location>
</feature>
<dbReference type="SUPFAM" id="SSF103190">
    <property type="entry name" value="Sensory domain-like"/>
    <property type="match status" value="1"/>
</dbReference>
<evidence type="ECO:0000256" key="1">
    <source>
        <dbReference type="ARBA" id="ARBA00004651"/>
    </source>
</evidence>
<accession>A0ABR8Q6A5</accession>